<sequence>MAPHFIGDIDSSCEVSVSRPSGESGDKTLSCLSDGKVALKEDKLEPIAIVGFCFRFPDDAVNSRSFWNMMMEKRCAMTESPKDRISVPGWHHPDSRRRGQYPSRGAHYLKEDISLFDAPFFSLSADEAAALDPQQRHLLEVTYGALENGIPQNPPLKQQLQVTDTDDSTAGIPMEKAVGSQTSVHVGCMNGDYRLMACKDVEMTADYDVVGINMCMNANRISWFFDFHGTSIDIDTACSSSLVAMDLACQCLQNGDTEMGIVSGTNLILSADMMQVFSNVNMLSPDSKCHSFDHRANGYGRGEGTATLVIKRLSNAIRDGDTIRAVIRSTGSNSDGLTPSGIMQPNGSAQAQLIWNTYRKAGLSMEPTRFFEAHGTGTPVGDPIECNALGEAFCGARTNNDPLIV</sequence>
<dbReference type="InterPro" id="IPR014030">
    <property type="entry name" value="Ketoacyl_synth_N"/>
</dbReference>
<dbReference type="GO" id="GO:0004312">
    <property type="term" value="F:fatty acid synthase activity"/>
    <property type="evidence" value="ECO:0007669"/>
    <property type="project" value="TreeGrafter"/>
</dbReference>
<accession>A0A5N6WSY3</accession>
<dbReference type="GO" id="GO:0004315">
    <property type="term" value="F:3-oxoacyl-[acyl-carrier-protein] synthase activity"/>
    <property type="evidence" value="ECO:0007669"/>
    <property type="project" value="InterPro"/>
</dbReference>
<dbReference type="Gene3D" id="3.40.47.10">
    <property type="match status" value="1"/>
</dbReference>
<keyword evidence="8" id="KW-1185">Reference proteome</keyword>
<dbReference type="InterPro" id="IPR020841">
    <property type="entry name" value="PKS_Beta-ketoAc_synthase_dom"/>
</dbReference>
<evidence type="ECO:0000256" key="4">
    <source>
        <dbReference type="ARBA" id="ARBA00023002"/>
    </source>
</evidence>
<dbReference type="SUPFAM" id="SSF53901">
    <property type="entry name" value="Thiolase-like"/>
    <property type="match status" value="1"/>
</dbReference>
<dbReference type="AlphaFoldDB" id="A0A5N6WSY3"/>
<keyword evidence="4" id="KW-0560">Oxidoreductase</keyword>
<keyword evidence="3 5" id="KW-0808">Transferase</keyword>
<evidence type="ECO:0000256" key="5">
    <source>
        <dbReference type="RuleBase" id="RU003694"/>
    </source>
</evidence>
<evidence type="ECO:0000313" key="7">
    <source>
        <dbReference type="EMBL" id="KAE8323883.1"/>
    </source>
</evidence>
<dbReference type="CDD" id="cd00833">
    <property type="entry name" value="PKS"/>
    <property type="match status" value="1"/>
</dbReference>
<proteinExistence type="inferred from homology"/>
<keyword evidence="2" id="KW-0597">Phosphoprotein</keyword>
<dbReference type="Pfam" id="PF00109">
    <property type="entry name" value="ketoacyl-synt"/>
    <property type="match status" value="1"/>
</dbReference>
<evidence type="ECO:0000259" key="6">
    <source>
        <dbReference type="PROSITE" id="PS52004"/>
    </source>
</evidence>
<dbReference type="Proteomes" id="UP000325945">
    <property type="component" value="Unassembled WGS sequence"/>
</dbReference>
<dbReference type="PROSITE" id="PS52004">
    <property type="entry name" value="KS3_2"/>
    <property type="match status" value="1"/>
</dbReference>
<organism evidence="7 8">
    <name type="scientific">Aspergillus sergii</name>
    <dbReference type="NCBI Taxonomy" id="1034303"/>
    <lineage>
        <taxon>Eukaryota</taxon>
        <taxon>Fungi</taxon>
        <taxon>Dikarya</taxon>
        <taxon>Ascomycota</taxon>
        <taxon>Pezizomycotina</taxon>
        <taxon>Eurotiomycetes</taxon>
        <taxon>Eurotiomycetidae</taxon>
        <taxon>Eurotiales</taxon>
        <taxon>Aspergillaceae</taxon>
        <taxon>Aspergillus</taxon>
        <taxon>Aspergillus subgen. Circumdati</taxon>
    </lineage>
</organism>
<dbReference type="GO" id="GO:0044550">
    <property type="term" value="P:secondary metabolite biosynthetic process"/>
    <property type="evidence" value="ECO:0007669"/>
    <property type="project" value="TreeGrafter"/>
</dbReference>
<gene>
    <name evidence="7" type="ORF">BDV39DRAFT_128734</name>
</gene>
<dbReference type="SMART" id="SM00825">
    <property type="entry name" value="PKS_KS"/>
    <property type="match status" value="1"/>
</dbReference>
<evidence type="ECO:0000313" key="8">
    <source>
        <dbReference type="Proteomes" id="UP000325945"/>
    </source>
</evidence>
<dbReference type="InterPro" id="IPR018201">
    <property type="entry name" value="Ketoacyl_synth_AS"/>
</dbReference>
<dbReference type="GO" id="GO:0016491">
    <property type="term" value="F:oxidoreductase activity"/>
    <property type="evidence" value="ECO:0007669"/>
    <property type="project" value="UniProtKB-KW"/>
</dbReference>
<dbReference type="InterPro" id="IPR050091">
    <property type="entry name" value="PKS_NRPS_Biosynth_Enz"/>
</dbReference>
<comment type="similarity">
    <text evidence="5">Belongs to the thiolase-like superfamily. Beta-ketoacyl-ACP synthases family.</text>
</comment>
<evidence type="ECO:0000256" key="1">
    <source>
        <dbReference type="ARBA" id="ARBA00022450"/>
    </source>
</evidence>
<dbReference type="PANTHER" id="PTHR43775:SF29">
    <property type="entry name" value="ASPERFURANONE POLYKETIDE SYNTHASE AFOG-RELATED"/>
    <property type="match status" value="1"/>
</dbReference>
<dbReference type="GO" id="GO:0006633">
    <property type="term" value="P:fatty acid biosynthetic process"/>
    <property type="evidence" value="ECO:0007669"/>
    <property type="project" value="InterPro"/>
</dbReference>
<evidence type="ECO:0000256" key="2">
    <source>
        <dbReference type="ARBA" id="ARBA00022553"/>
    </source>
</evidence>
<dbReference type="PANTHER" id="PTHR43775">
    <property type="entry name" value="FATTY ACID SYNTHASE"/>
    <property type="match status" value="1"/>
</dbReference>
<evidence type="ECO:0000256" key="3">
    <source>
        <dbReference type="ARBA" id="ARBA00022679"/>
    </source>
</evidence>
<dbReference type="InterPro" id="IPR014031">
    <property type="entry name" value="Ketoacyl_synth_C"/>
</dbReference>
<dbReference type="InterPro" id="IPR016039">
    <property type="entry name" value="Thiolase-like"/>
</dbReference>
<keyword evidence="1" id="KW-0596">Phosphopantetheine</keyword>
<dbReference type="PROSITE" id="PS00606">
    <property type="entry name" value="KS3_1"/>
    <property type="match status" value="1"/>
</dbReference>
<protein>
    <submittedName>
        <fullName evidence="7">Thiolase-like protein</fullName>
    </submittedName>
</protein>
<dbReference type="EMBL" id="ML741824">
    <property type="protein sequence ID" value="KAE8323883.1"/>
    <property type="molecule type" value="Genomic_DNA"/>
</dbReference>
<name>A0A5N6WSY3_9EURO</name>
<reference evidence="8" key="1">
    <citation type="submission" date="2019-04" db="EMBL/GenBank/DDBJ databases">
        <title>Friends and foes A comparative genomics studyof 23 Aspergillus species from section Flavi.</title>
        <authorList>
            <consortium name="DOE Joint Genome Institute"/>
            <person name="Kjaerbolling I."/>
            <person name="Vesth T."/>
            <person name="Frisvad J.C."/>
            <person name="Nybo J.L."/>
            <person name="Theobald S."/>
            <person name="Kildgaard S."/>
            <person name="Isbrandt T."/>
            <person name="Kuo A."/>
            <person name="Sato A."/>
            <person name="Lyhne E.K."/>
            <person name="Kogle M.E."/>
            <person name="Wiebenga A."/>
            <person name="Kun R.S."/>
            <person name="Lubbers R.J."/>
            <person name="Makela M.R."/>
            <person name="Barry K."/>
            <person name="Chovatia M."/>
            <person name="Clum A."/>
            <person name="Daum C."/>
            <person name="Haridas S."/>
            <person name="He G."/>
            <person name="LaButti K."/>
            <person name="Lipzen A."/>
            <person name="Mondo S."/>
            <person name="Riley R."/>
            <person name="Salamov A."/>
            <person name="Simmons B.A."/>
            <person name="Magnuson J.K."/>
            <person name="Henrissat B."/>
            <person name="Mortensen U.H."/>
            <person name="Larsen T.O."/>
            <person name="Devries R.P."/>
            <person name="Grigoriev I.V."/>
            <person name="Machida M."/>
            <person name="Baker S.E."/>
            <person name="Andersen M.R."/>
        </authorList>
    </citation>
    <scope>NUCLEOTIDE SEQUENCE [LARGE SCALE GENOMIC DNA]</scope>
    <source>
        <strain evidence="8">CBS 130017</strain>
    </source>
</reference>
<feature type="domain" description="Ketosynthase family 3 (KS3)" evidence="6">
    <location>
        <begin position="44"/>
        <end position="405"/>
    </location>
</feature>
<dbReference type="Pfam" id="PF02801">
    <property type="entry name" value="Ketoacyl-synt_C"/>
    <property type="match status" value="1"/>
</dbReference>